<evidence type="ECO:0000256" key="4">
    <source>
        <dbReference type="ARBA" id="ARBA00022692"/>
    </source>
</evidence>
<dbReference type="RefSeq" id="WP_062045255.1">
    <property type="nucleotide sequence ID" value="NZ_DF968183.1"/>
</dbReference>
<evidence type="ECO:0000256" key="1">
    <source>
        <dbReference type="ARBA" id="ARBA00004651"/>
    </source>
</evidence>
<evidence type="ECO:0000256" key="6">
    <source>
        <dbReference type="ARBA" id="ARBA00023136"/>
    </source>
</evidence>
<keyword evidence="3" id="KW-1003">Cell membrane</keyword>
<dbReference type="NCBIfam" id="TIGR00427">
    <property type="entry name" value="NAAT family transporter"/>
    <property type="match status" value="1"/>
</dbReference>
<keyword evidence="9" id="KW-1185">Reference proteome</keyword>
<dbReference type="Pfam" id="PF01914">
    <property type="entry name" value="MarC"/>
    <property type="match status" value="1"/>
</dbReference>
<dbReference type="OrthoDB" id="21094at2"/>
<evidence type="ECO:0000313" key="9">
    <source>
        <dbReference type="Proteomes" id="UP000053091"/>
    </source>
</evidence>
<accession>A0A0S7C2P2</accession>
<feature type="transmembrane region" description="Helical" evidence="7">
    <location>
        <begin position="185"/>
        <end position="206"/>
    </location>
</feature>
<keyword evidence="5 7" id="KW-1133">Transmembrane helix</keyword>
<dbReference type="STRING" id="1678841.TBC1_12947"/>
<keyword evidence="6 7" id="KW-0472">Membrane</keyword>
<evidence type="ECO:0000256" key="2">
    <source>
        <dbReference type="ARBA" id="ARBA00009784"/>
    </source>
</evidence>
<dbReference type="PANTHER" id="PTHR33508:SF1">
    <property type="entry name" value="UPF0056 MEMBRANE PROTEIN YHCE"/>
    <property type="match status" value="1"/>
</dbReference>
<evidence type="ECO:0000256" key="7">
    <source>
        <dbReference type="RuleBase" id="RU362048"/>
    </source>
</evidence>
<proteinExistence type="inferred from homology"/>
<gene>
    <name evidence="8" type="ORF">TBC1_12947</name>
</gene>
<dbReference type="PATRIC" id="fig|1678841.3.peg.3718"/>
<feature type="transmembrane region" description="Helical" evidence="7">
    <location>
        <begin position="76"/>
        <end position="93"/>
    </location>
</feature>
<sequence>MNHELFTIAVLYFTSFFAIINPLGVMPVFMTMTADLTDKQRRKTALKAVFTAFITLLLFAFSGQLMFRFFGISVDGFRVVGGIIFFIMGFDLLQARISKIKMDEEMVKKYVDDISVTPLGIPIIAGPGAITNAIVLMEDSAHLSLKFILILTIIFTLGLTYVVLLGAGKIGKLLGETGNKITMKLMGLIMMVIAVEFFFAGLKPILQSIFQITPVS</sequence>
<feature type="transmembrane region" description="Helical" evidence="7">
    <location>
        <begin position="6"/>
        <end position="29"/>
    </location>
</feature>
<comment type="subcellular location">
    <subcellularLocation>
        <location evidence="1 7">Cell membrane</location>
        <topology evidence="1 7">Multi-pass membrane protein</topology>
    </subcellularLocation>
</comment>
<protein>
    <recommendedName>
        <fullName evidence="7">UPF0056 membrane protein</fullName>
    </recommendedName>
</protein>
<dbReference type="AlphaFoldDB" id="A0A0S7C2P2"/>
<evidence type="ECO:0000313" key="8">
    <source>
        <dbReference type="EMBL" id="GAP45127.1"/>
    </source>
</evidence>
<dbReference type="GO" id="GO:0005886">
    <property type="term" value="C:plasma membrane"/>
    <property type="evidence" value="ECO:0007669"/>
    <property type="project" value="UniProtKB-SubCell"/>
</dbReference>
<feature type="transmembrane region" description="Helical" evidence="7">
    <location>
        <begin position="143"/>
        <end position="164"/>
    </location>
</feature>
<comment type="similarity">
    <text evidence="2 7">Belongs to the UPF0056 (MarC) family.</text>
</comment>
<keyword evidence="4 7" id="KW-0812">Transmembrane</keyword>
<feature type="transmembrane region" description="Helical" evidence="7">
    <location>
        <begin position="49"/>
        <end position="70"/>
    </location>
</feature>
<dbReference type="Proteomes" id="UP000053091">
    <property type="component" value="Unassembled WGS sequence"/>
</dbReference>
<organism evidence="8">
    <name type="scientific">Lentimicrobium saccharophilum</name>
    <dbReference type="NCBI Taxonomy" id="1678841"/>
    <lineage>
        <taxon>Bacteria</taxon>
        <taxon>Pseudomonadati</taxon>
        <taxon>Bacteroidota</taxon>
        <taxon>Bacteroidia</taxon>
        <taxon>Bacteroidales</taxon>
        <taxon>Lentimicrobiaceae</taxon>
        <taxon>Lentimicrobium</taxon>
    </lineage>
</organism>
<dbReference type="PANTHER" id="PTHR33508">
    <property type="entry name" value="UPF0056 MEMBRANE PROTEIN YHCE"/>
    <property type="match status" value="1"/>
</dbReference>
<dbReference type="EMBL" id="DF968183">
    <property type="protein sequence ID" value="GAP45127.1"/>
    <property type="molecule type" value="Genomic_DNA"/>
</dbReference>
<feature type="transmembrane region" description="Helical" evidence="7">
    <location>
        <begin position="114"/>
        <end position="137"/>
    </location>
</feature>
<name>A0A0S7C2P2_9BACT</name>
<reference evidence="8" key="1">
    <citation type="journal article" date="2015" name="Genome Announc.">
        <title>Draft Genome Sequence of Bacteroidales Strain TBC1, a Novel Isolate from a Methanogenic Wastewater Treatment System.</title>
        <authorList>
            <person name="Tourlousse D.M."/>
            <person name="Matsuura N."/>
            <person name="Sun L."/>
            <person name="Toyonaga M."/>
            <person name="Kuroda K."/>
            <person name="Ohashi A."/>
            <person name="Cruz R."/>
            <person name="Yamaguchi T."/>
            <person name="Sekiguchi Y."/>
        </authorList>
    </citation>
    <scope>NUCLEOTIDE SEQUENCE [LARGE SCALE GENOMIC DNA]</scope>
    <source>
        <strain evidence="8">TBC1</strain>
    </source>
</reference>
<dbReference type="InterPro" id="IPR002771">
    <property type="entry name" value="Multi_antbiot-R_MarC"/>
</dbReference>
<evidence type="ECO:0000256" key="3">
    <source>
        <dbReference type="ARBA" id="ARBA00022475"/>
    </source>
</evidence>
<evidence type="ECO:0000256" key="5">
    <source>
        <dbReference type="ARBA" id="ARBA00022989"/>
    </source>
</evidence>